<dbReference type="KEGG" id="nja:NSJP_3026"/>
<dbReference type="Proteomes" id="UP000192042">
    <property type="component" value="Chromosome I"/>
</dbReference>
<name>A0A1W1I8S4_9BACT</name>
<dbReference type="STRING" id="1325564.NSJP_3026"/>
<evidence type="ECO:0000256" key="1">
    <source>
        <dbReference type="SAM" id="Phobius"/>
    </source>
</evidence>
<organism evidence="2 3">
    <name type="scientific">Nitrospira japonica</name>
    <dbReference type="NCBI Taxonomy" id="1325564"/>
    <lineage>
        <taxon>Bacteria</taxon>
        <taxon>Pseudomonadati</taxon>
        <taxon>Nitrospirota</taxon>
        <taxon>Nitrospiria</taxon>
        <taxon>Nitrospirales</taxon>
        <taxon>Nitrospiraceae</taxon>
        <taxon>Nitrospira</taxon>
    </lineage>
</organism>
<dbReference type="EMBL" id="LT828648">
    <property type="protein sequence ID" value="SLM49193.1"/>
    <property type="molecule type" value="Genomic_DNA"/>
</dbReference>
<gene>
    <name evidence="2" type="ORF">NSJP_3026</name>
</gene>
<proteinExistence type="predicted"/>
<keyword evidence="1" id="KW-0472">Membrane</keyword>
<sequence>MANFPGVNVFPPSTVNLQSLPFDMQFVVIAQVSSFALPLEAVQEHLQWVVLNSGGSATLTAAVPTSMVRPRVPTTNTFTIALIALLLVILGSIAVDTRLSL</sequence>
<reference evidence="2 3" key="1">
    <citation type="submission" date="2017-03" db="EMBL/GenBank/DDBJ databases">
        <authorList>
            <person name="Afonso C.L."/>
            <person name="Miller P.J."/>
            <person name="Scott M.A."/>
            <person name="Spackman E."/>
            <person name="Goraichik I."/>
            <person name="Dimitrov K.M."/>
            <person name="Suarez D.L."/>
            <person name="Swayne D.E."/>
        </authorList>
    </citation>
    <scope>NUCLEOTIDE SEQUENCE [LARGE SCALE GENOMIC DNA]</scope>
    <source>
        <strain evidence="2">Genome sequencing of Nitrospira japonica strain NJ11</strain>
    </source>
</reference>
<keyword evidence="1" id="KW-0812">Transmembrane</keyword>
<evidence type="ECO:0000313" key="2">
    <source>
        <dbReference type="EMBL" id="SLM49193.1"/>
    </source>
</evidence>
<keyword evidence="3" id="KW-1185">Reference proteome</keyword>
<keyword evidence="1" id="KW-1133">Transmembrane helix</keyword>
<evidence type="ECO:0000313" key="3">
    <source>
        <dbReference type="Proteomes" id="UP000192042"/>
    </source>
</evidence>
<accession>A0A1W1I8S4</accession>
<dbReference type="AlphaFoldDB" id="A0A1W1I8S4"/>
<feature type="transmembrane region" description="Helical" evidence="1">
    <location>
        <begin position="77"/>
        <end position="95"/>
    </location>
</feature>
<protein>
    <submittedName>
        <fullName evidence="2">Uncharacterized protein</fullName>
    </submittedName>
</protein>